<feature type="region of interest" description="Disordered" evidence="1">
    <location>
        <begin position="80"/>
        <end position="101"/>
    </location>
</feature>
<organism evidence="2 3">
    <name type="scientific">Ruania alba</name>
    <dbReference type="NCBI Taxonomy" id="648782"/>
    <lineage>
        <taxon>Bacteria</taxon>
        <taxon>Bacillati</taxon>
        <taxon>Actinomycetota</taxon>
        <taxon>Actinomycetes</taxon>
        <taxon>Micrococcales</taxon>
        <taxon>Ruaniaceae</taxon>
        <taxon>Ruania</taxon>
    </lineage>
</organism>
<keyword evidence="3" id="KW-1185">Reference proteome</keyword>
<accession>A0A1H5G9V3</accession>
<sequence length="101" mass="10810">MVIRPVVLDDDCMRTQVTGAAVAGLLVVIAAGCDRGDELLVVEADHLQEYAAGDFEGTWETQTDPEELERLAEVQHAHGITGDRQLTSDEMGDGALTTTVV</sequence>
<dbReference type="Proteomes" id="UP000199220">
    <property type="component" value="Unassembled WGS sequence"/>
</dbReference>
<evidence type="ECO:0000313" key="3">
    <source>
        <dbReference type="Proteomes" id="UP000199220"/>
    </source>
</evidence>
<dbReference type="EMBL" id="FNTX01000001">
    <property type="protein sequence ID" value="SEE12496.1"/>
    <property type="molecule type" value="Genomic_DNA"/>
</dbReference>
<protein>
    <submittedName>
        <fullName evidence="2">Uncharacterized protein</fullName>
    </submittedName>
</protein>
<dbReference type="PROSITE" id="PS51257">
    <property type="entry name" value="PROKAR_LIPOPROTEIN"/>
    <property type="match status" value="1"/>
</dbReference>
<reference evidence="3" key="1">
    <citation type="submission" date="2016-10" db="EMBL/GenBank/DDBJ databases">
        <authorList>
            <person name="Varghese N."/>
            <person name="Submissions S."/>
        </authorList>
    </citation>
    <scope>NUCLEOTIDE SEQUENCE [LARGE SCALE GENOMIC DNA]</scope>
    <source>
        <strain evidence="3">DSM 21368</strain>
    </source>
</reference>
<evidence type="ECO:0000256" key="1">
    <source>
        <dbReference type="SAM" id="MobiDB-lite"/>
    </source>
</evidence>
<gene>
    <name evidence="2" type="ORF">SAMN04488554_1586</name>
</gene>
<proteinExistence type="predicted"/>
<evidence type="ECO:0000313" key="2">
    <source>
        <dbReference type="EMBL" id="SEE12496.1"/>
    </source>
</evidence>
<dbReference type="STRING" id="648782.SAMN04488554_1586"/>
<name>A0A1H5G9V3_9MICO</name>
<dbReference type="AlphaFoldDB" id="A0A1H5G9V3"/>